<gene>
    <name evidence="8" type="ORF">CI238_07081</name>
</gene>
<dbReference type="GO" id="GO:0008270">
    <property type="term" value="F:zinc ion binding"/>
    <property type="evidence" value="ECO:0007669"/>
    <property type="project" value="InterPro"/>
</dbReference>
<dbReference type="EMBL" id="LFIW01002656">
    <property type="protein sequence ID" value="KZL64932.1"/>
    <property type="molecule type" value="Genomic_DNA"/>
</dbReference>
<comment type="caution">
    <text evidence="8">The sequence shown here is derived from an EMBL/GenBank/DDBJ whole genome shotgun (WGS) entry which is preliminary data.</text>
</comment>
<accession>A0A166MS24</accession>
<feature type="region of interest" description="Disordered" evidence="6">
    <location>
        <begin position="82"/>
        <end position="105"/>
    </location>
</feature>
<reference evidence="8 9" key="1">
    <citation type="submission" date="2015-06" db="EMBL/GenBank/DDBJ databases">
        <title>Survival trade-offs in plant roots during colonization by closely related pathogenic and mutualistic fungi.</title>
        <authorList>
            <person name="Hacquard S."/>
            <person name="Kracher B."/>
            <person name="Hiruma K."/>
            <person name="Weinman A."/>
            <person name="Muench P."/>
            <person name="Garrido Oter R."/>
            <person name="Ver Loren van Themaat E."/>
            <person name="Dallerey J.-F."/>
            <person name="Damm U."/>
            <person name="Henrissat B."/>
            <person name="Lespinet O."/>
            <person name="Thon M."/>
            <person name="Kemen E."/>
            <person name="McHardy A.C."/>
            <person name="Schulze-Lefert P."/>
            <person name="O'Connell R.J."/>
        </authorList>
    </citation>
    <scope>NUCLEOTIDE SEQUENCE [LARGE SCALE GENOMIC DNA]</scope>
    <source>
        <strain evidence="8 9">MAFF 238704</strain>
    </source>
</reference>
<dbReference type="GO" id="GO:0006351">
    <property type="term" value="P:DNA-templated transcription"/>
    <property type="evidence" value="ECO:0007669"/>
    <property type="project" value="InterPro"/>
</dbReference>
<evidence type="ECO:0000256" key="6">
    <source>
        <dbReference type="SAM" id="MobiDB-lite"/>
    </source>
</evidence>
<dbReference type="Proteomes" id="UP000076584">
    <property type="component" value="Unassembled WGS sequence"/>
</dbReference>
<feature type="domain" description="Xylanolytic transcriptional activator regulatory" evidence="7">
    <location>
        <begin position="327"/>
        <end position="406"/>
    </location>
</feature>
<evidence type="ECO:0000259" key="7">
    <source>
        <dbReference type="SMART" id="SM00906"/>
    </source>
</evidence>
<protein>
    <submittedName>
        <fullName evidence="8">Fungal specific transcription factor</fullName>
    </submittedName>
</protein>
<dbReference type="AlphaFoldDB" id="A0A166MS24"/>
<keyword evidence="3" id="KW-0238">DNA-binding</keyword>
<keyword evidence="4" id="KW-0804">Transcription</keyword>
<evidence type="ECO:0000256" key="3">
    <source>
        <dbReference type="ARBA" id="ARBA00023125"/>
    </source>
</evidence>
<dbReference type="PANTHER" id="PTHR46910">
    <property type="entry name" value="TRANSCRIPTION FACTOR PDR1"/>
    <property type="match status" value="1"/>
</dbReference>
<evidence type="ECO:0000313" key="9">
    <source>
        <dbReference type="Proteomes" id="UP000076584"/>
    </source>
</evidence>
<dbReference type="CDD" id="cd12148">
    <property type="entry name" value="fungal_TF_MHR"/>
    <property type="match status" value="1"/>
</dbReference>
<dbReference type="GO" id="GO:0003677">
    <property type="term" value="F:DNA binding"/>
    <property type="evidence" value="ECO:0007669"/>
    <property type="project" value="UniProtKB-KW"/>
</dbReference>
<evidence type="ECO:0000256" key="5">
    <source>
        <dbReference type="ARBA" id="ARBA00023242"/>
    </source>
</evidence>
<dbReference type="GO" id="GO:0003700">
    <property type="term" value="F:DNA-binding transcription factor activity"/>
    <property type="evidence" value="ECO:0007669"/>
    <property type="project" value="InterPro"/>
</dbReference>
<dbReference type="InterPro" id="IPR007219">
    <property type="entry name" value="XnlR_reg_dom"/>
</dbReference>
<dbReference type="PANTHER" id="PTHR46910:SF37">
    <property type="entry name" value="ZN(II)2CYS6 TRANSCRIPTION FACTOR (EUROFUNG)"/>
    <property type="match status" value="1"/>
</dbReference>
<name>A0A166MS24_COLIC</name>
<evidence type="ECO:0000256" key="2">
    <source>
        <dbReference type="ARBA" id="ARBA00023015"/>
    </source>
</evidence>
<evidence type="ECO:0000256" key="4">
    <source>
        <dbReference type="ARBA" id="ARBA00023163"/>
    </source>
</evidence>
<dbReference type="InterPro" id="IPR050987">
    <property type="entry name" value="AtrR-like"/>
</dbReference>
<feature type="non-terminal residue" evidence="8">
    <location>
        <position position="1"/>
    </location>
</feature>
<evidence type="ECO:0000256" key="1">
    <source>
        <dbReference type="ARBA" id="ARBA00004123"/>
    </source>
</evidence>
<feature type="compositionally biased region" description="Polar residues" evidence="6">
    <location>
        <begin position="86"/>
        <end position="105"/>
    </location>
</feature>
<dbReference type="GO" id="GO:0005634">
    <property type="term" value="C:nucleus"/>
    <property type="evidence" value="ECO:0007669"/>
    <property type="project" value="UniProtKB-SubCell"/>
</dbReference>
<dbReference type="STRING" id="1573173.A0A166MS24"/>
<dbReference type="Pfam" id="PF04082">
    <property type="entry name" value="Fungal_trans"/>
    <property type="match status" value="1"/>
</dbReference>
<keyword evidence="2" id="KW-0805">Transcription regulation</keyword>
<keyword evidence="5" id="KW-0539">Nucleus</keyword>
<keyword evidence="9" id="KW-1185">Reference proteome</keyword>
<comment type="subcellular location">
    <subcellularLocation>
        <location evidence="1">Nucleus</location>
    </subcellularLocation>
</comment>
<proteinExistence type="predicted"/>
<dbReference type="SMART" id="SM00906">
    <property type="entry name" value="Fungal_trans"/>
    <property type="match status" value="1"/>
</dbReference>
<sequence length="662" mass="74444">LSFPECRRSERAIYAIAGRSSALFPQKVRLATGVVTTALSVPSIEKLHGEGNAQMTVGDVQCLNERIQQLEDALAQANARHGIHEQSYSDPTPTASISESNAGTIGSPTIAESASRVFSEHFHSPLLFSQTPGYTSDLSGFTSKALQPGSHIGPNWFFRGIHAFSDEGRLWISSKTGQILDWAKLQIFTAKASSLTASYGQVSHELCELPDQNACRECVAIFFQSSLQLTYPVIDPILFEETIDLAYKDIDDVLSSPARLSAQACLFAALSIMAFVPGSASMTHPDSYARKSHCILNHITPDATLTTLQTVVMLHVQRLLGGRWQEAESFLSIACRMVCTLGGHIHESKQALSNEISLPNRKARHIRNLFWLCYISDKNLSLRTGQPPLLADIYCDLTLPDNYFSCYTYLRVLEECLHSGDSRITNLTPHFWGDVQLGCLKEKIYRLLYSVHAMNDKDNQLLVHIRQLDDEIECWRLTVPVDFRPALSVSPETLIAAPEIRTPQRKRYFHLLLEYWYLMTFIHTTVRRYDAHTVIGDGSRDLHSVIHSSYDLSLEAGRSTLRCLRVFMKTLSDEDLWFLIFYTTNAAISLFLNIIIHPEEEDGQLDLELLISAANTIRKTKPRVAVPSEGTRIQEHSDFIMWLVWLGSSAITKEGEKDRQHR</sequence>
<evidence type="ECO:0000313" key="8">
    <source>
        <dbReference type="EMBL" id="KZL64932.1"/>
    </source>
</evidence>
<organism evidence="8 9">
    <name type="scientific">Colletotrichum incanum</name>
    <name type="common">Soybean anthracnose fungus</name>
    <dbReference type="NCBI Taxonomy" id="1573173"/>
    <lineage>
        <taxon>Eukaryota</taxon>
        <taxon>Fungi</taxon>
        <taxon>Dikarya</taxon>
        <taxon>Ascomycota</taxon>
        <taxon>Pezizomycotina</taxon>
        <taxon>Sordariomycetes</taxon>
        <taxon>Hypocreomycetidae</taxon>
        <taxon>Glomerellales</taxon>
        <taxon>Glomerellaceae</taxon>
        <taxon>Colletotrichum</taxon>
        <taxon>Colletotrichum spaethianum species complex</taxon>
    </lineage>
</organism>